<name>A0ABT5M0U6_9GAMM</name>
<keyword evidence="2" id="KW-1185">Reference proteome</keyword>
<dbReference type="Proteomes" id="UP001214757">
    <property type="component" value="Unassembled WGS sequence"/>
</dbReference>
<organism evidence="1 2">
    <name type="scientific">Xenorhabdus aichiensis</name>
    <dbReference type="NCBI Taxonomy" id="3025874"/>
    <lineage>
        <taxon>Bacteria</taxon>
        <taxon>Pseudomonadati</taxon>
        <taxon>Pseudomonadota</taxon>
        <taxon>Gammaproteobacteria</taxon>
        <taxon>Enterobacterales</taxon>
        <taxon>Morganellaceae</taxon>
        <taxon>Xenorhabdus</taxon>
    </lineage>
</organism>
<protein>
    <submittedName>
        <fullName evidence="1">Uncharacterized protein</fullName>
    </submittedName>
</protein>
<dbReference type="RefSeq" id="WP_273578892.1">
    <property type="nucleotide sequence ID" value="NZ_JAQRFO010000008.1"/>
</dbReference>
<reference evidence="1 2" key="1">
    <citation type="submission" date="2023-02" db="EMBL/GenBank/DDBJ databases">
        <title>Entomopathogenic bacteria.</title>
        <authorList>
            <person name="Machado R.A."/>
        </authorList>
    </citation>
    <scope>NUCLEOTIDE SEQUENCE [LARGE SCALE GENOMIC DNA]</scope>
    <source>
        <strain evidence="1 2">XENO-7</strain>
    </source>
</reference>
<proteinExistence type="predicted"/>
<accession>A0ABT5M0U6</accession>
<sequence>MNLNDLYIYKLKRLFNKRANPIDNDIVLFERCDDEFNEIISLKIVNDSEFSLHRWYECLNEKKIPCDLHCYKPYDPFNNFLRVLPNIFSINNNDYYQGKNIFISYFVHQLKNIGRIDAGNNLDQYKSDFINYLFYEIGFGDNFDKNFVVEDDVLYFICGKNEGVSKREKVMSMLSSIHDLAKQYVKKGQEETLIEINKFHCDAINFLTSHDKDYHLPFEDYNIDYTYPDFFIKKYSENKSEIFKVIKDCVSSGQERVNVFVSKIIVMNYIYYVLKNKPEEVLLLKEFCGKSNDLFFDIFSFILKMRFYVRKEHFKGLHLGYYLSRVEI</sequence>
<evidence type="ECO:0000313" key="1">
    <source>
        <dbReference type="EMBL" id="MDC9621081.1"/>
    </source>
</evidence>
<evidence type="ECO:0000313" key="2">
    <source>
        <dbReference type="Proteomes" id="UP001214757"/>
    </source>
</evidence>
<gene>
    <name evidence="1" type="ORF">PSI22_05410</name>
</gene>
<comment type="caution">
    <text evidence="1">The sequence shown here is derived from an EMBL/GenBank/DDBJ whole genome shotgun (WGS) entry which is preliminary data.</text>
</comment>
<dbReference type="EMBL" id="JAQRFO010000008">
    <property type="protein sequence ID" value="MDC9621081.1"/>
    <property type="molecule type" value="Genomic_DNA"/>
</dbReference>